<protein>
    <recommendedName>
        <fullName evidence="6">2-phospho-L-lactate guanylyltransferase</fullName>
    </recommendedName>
</protein>
<dbReference type="InterPro" id="IPR002835">
    <property type="entry name" value="CofC"/>
</dbReference>
<dbReference type="Gene3D" id="3.90.550.10">
    <property type="entry name" value="Spore Coat Polysaccharide Biosynthesis Protein SpsA, Chain A"/>
    <property type="match status" value="1"/>
</dbReference>
<dbReference type="GO" id="GO:0005525">
    <property type="term" value="F:GTP binding"/>
    <property type="evidence" value="ECO:0007669"/>
    <property type="project" value="UniProtKB-KW"/>
</dbReference>
<evidence type="ECO:0000313" key="5">
    <source>
        <dbReference type="EMBL" id="VAW00094.1"/>
    </source>
</evidence>
<dbReference type="Pfam" id="PF01983">
    <property type="entry name" value="CofC"/>
    <property type="match status" value="1"/>
</dbReference>
<dbReference type="GO" id="GO:0043814">
    <property type="term" value="F:phospholactate guanylyltransferase activity"/>
    <property type="evidence" value="ECO:0007669"/>
    <property type="project" value="InterPro"/>
</dbReference>
<keyword evidence="4" id="KW-0342">GTP-binding</keyword>
<evidence type="ECO:0000256" key="1">
    <source>
        <dbReference type="ARBA" id="ARBA00022679"/>
    </source>
</evidence>
<dbReference type="AlphaFoldDB" id="A0A3B0SUC1"/>
<name>A0A3B0SUC1_9ZZZZ</name>
<dbReference type="PANTHER" id="PTHR40392:SF1">
    <property type="entry name" value="2-PHOSPHO-L-LACTATE GUANYLYLTRANSFERASE"/>
    <property type="match status" value="1"/>
</dbReference>
<evidence type="ECO:0000256" key="3">
    <source>
        <dbReference type="ARBA" id="ARBA00022741"/>
    </source>
</evidence>
<keyword evidence="3" id="KW-0547">Nucleotide-binding</keyword>
<evidence type="ECO:0000256" key="2">
    <source>
        <dbReference type="ARBA" id="ARBA00022695"/>
    </source>
</evidence>
<evidence type="ECO:0008006" key="6">
    <source>
        <dbReference type="Google" id="ProtNLM"/>
    </source>
</evidence>
<dbReference type="NCBIfam" id="TIGR03552">
    <property type="entry name" value="F420_cofC"/>
    <property type="match status" value="1"/>
</dbReference>
<dbReference type="InterPro" id="IPR029044">
    <property type="entry name" value="Nucleotide-diphossugar_trans"/>
</dbReference>
<sequence>MKELLFVIPMKDPTKGKSRLSLVLPAAARARLAMALFRQVLRFLNDHQPGHDVLVVTGSDAVAKTASEFGAQILNETATGLNKAVAQAAIWAKPNYKSICILPADLADPEAADLAQLLHFPRNERSITIAPSHDGGTNCLIASPPDVIAFRYGPGSSLAHQLEAEKCGAACTIAPLSSFAYDIDTSTDLQRLRWKAGEI</sequence>
<organism evidence="5">
    <name type="scientific">hydrothermal vent metagenome</name>
    <dbReference type="NCBI Taxonomy" id="652676"/>
    <lineage>
        <taxon>unclassified sequences</taxon>
        <taxon>metagenomes</taxon>
        <taxon>ecological metagenomes</taxon>
    </lineage>
</organism>
<proteinExistence type="predicted"/>
<reference evidence="5" key="1">
    <citation type="submission" date="2018-06" db="EMBL/GenBank/DDBJ databases">
        <authorList>
            <person name="Zhirakovskaya E."/>
        </authorList>
    </citation>
    <scope>NUCLEOTIDE SEQUENCE</scope>
</reference>
<gene>
    <name evidence="5" type="ORF">MNBD_ALPHA07-1934</name>
</gene>
<keyword evidence="1" id="KW-0808">Transferase</keyword>
<keyword evidence="2" id="KW-0548">Nucleotidyltransferase</keyword>
<dbReference type="PANTHER" id="PTHR40392">
    <property type="entry name" value="2-PHOSPHO-L-LACTATE GUANYLYLTRANSFERASE"/>
    <property type="match status" value="1"/>
</dbReference>
<evidence type="ECO:0000256" key="4">
    <source>
        <dbReference type="ARBA" id="ARBA00023134"/>
    </source>
</evidence>
<dbReference type="SUPFAM" id="SSF53448">
    <property type="entry name" value="Nucleotide-diphospho-sugar transferases"/>
    <property type="match status" value="1"/>
</dbReference>
<accession>A0A3B0SUC1</accession>
<dbReference type="EMBL" id="UOEG01000201">
    <property type="protein sequence ID" value="VAW00094.1"/>
    <property type="molecule type" value="Genomic_DNA"/>
</dbReference>